<evidence type="ECO:0000313" key="4">
    <source>
        <dbReference type="EMBL" id="NMW92257.1"/>
    </source>
</evidence>
<proteinExistence type="predicted"/>
<dbReference type="EMBL" id="JABCUS010000014">
    <property type="protein sequence ID" value="NMX03713.1"/>
    <property type="molecule type" value="Genomic_DNA"/>
</dbReference>
<dbReference type="GO" id="GO:0010181">
    <property type="term" value="F:FMN binding"/>
    <property type="evidence" value="ECO:0007669"/>
    <property type="project" value="TreeGrafter"/>
</dbReference>
<dbReference type="GO" id="GO:0071513">
    <property type="term" value="C:phosphopantothenoylcysteine decarboxylase complex"/>
    <property type="evidence" value="ECO:0007669"/>
    <property type="project" value="TreeGrafter"/>
</dbReference>
<dbReference type="Proteomes" id="UP000582487">
    <property type="component" value="Unassembled WGS sequence"/>
</dbReference>
<protein>
    <submittedName>
        <fullName evidence="3">DNA/pantothenate metabolism flavoprotein</fullName>
    </submittedName>
</protein>
<dbReference type="Proteomes" id="UP000578252">
    <property type="component" value="Unassembled WGS sequence"/>
</dbReference>
<dbReference type="Pfam" id="PF02441">
    <property type="entry name" value="Flavoprotein"/>
    <property type="match status" value="1"/>
</dbReference>
<dbReference type="EMBL" id="JABCUR010000002">
    <property type="protein sequence ID" value="NMW64520.1"/>
    <property type="molecule type" value="Genomic_DNA"/>
</dbReference>
<dbReference type="GO" id="GO:0004633">
    <property type="term" value="F:phosphopantothenoylcysteine decarboxylase activity"/>
    <property type="evidence" value="ECO:0007669"/>
    <property type="project" value="TreeGrafter"/>
</dbReference>
<evidence type="ECO:0000313" key="9">
    <source>
        <dbReference type="Proteomes" id="UP001209486"/>
    </source>
</evidence>
<dbReference type="PANTHER" id="PTHR14359">
    <property type="entry name" value="HOMO-OLIGOMERIC FLAVIN CONTAINING CYS DECARBOXYLASE FAMILY"/>
    <property type="match status" value="1"/>
</dbReference>
<dbReference type="Proteomes" id="UP001209486">
    <property type="component" value="Unassembled WGS sequence"/>
</dbReference>
<sequence length="189" mass="20094">MTVNHNAALHTVVLGVGASVSAYKAVEVLRLLTKLGIDVWVCPTPDSLRFVGAATWESLSGHPVHVDTFDNAAAISHVEIANRAEAFIVVAASADLIARFRLGLGDVFLTLAALTVDCPCFIAPAMHPTMWDNSATQDNVSILRERGWHFIGPVSGRLADGTTGIGRLSEPEIIVSTVQSALDWQPQGA</sequence>
<dbReference type="GO" id="GO:0015937">
    <property type="term" value="P:coenzyme A biosynthetic process"/>
    <property type="evidence" value="ECO:0007669"/>
    <property type="project" value="TreeGrafter"/>
</dbReference>
<evidence type="ECO:0000313" key="5">
    <source>
        <dbReference type="EMBL" id="NMX03713.1"/>
    </source>
</evidence>
<evidence type="ECO:0000313" key="3">
    <source>
        <dbReference type="EMBL" id="NMW64520.1"/>
    </source>
</evidence>
<dbReference type="SUPFAM" id="SSF52507">
    <property type="entry name" value="Homo-oligomeric flavin-containing Cys decarboxylases, HFCD"/>
    <property type="match status" value="1"/>
</dbReference>
<feature type="domain" description="Flavoprotein" evidence="1">
    <location>
        <begin position="11"/>
        <end position="181"/>
    </location>
</feature>
<dbReference type="Gene3D" id="3.40.50.1950">
    <property type="entry name" value="Flavin prenyltransferase-like"/>
    <property type="match status" value="1"/>
</dbReference>
<evidence type="ECO:0000313" key="6">
    <source>
        <dbReference type="Proteomes" id="UP000575397"/>
    </source>
</evidence>
<dbReference type="Proteomes" id="UP000575397">
    <property type="component" value="Unassembled WGS sequence"/>
</dbReference>
<reference evidence="6 7" key="2">
    <citation type="submission" date="2020-04" db="EMBL/GenBank/DDBJ databases">
        <title>Antimicrobial susceptibility and clonality of vaginal-derived multi-drug resistant Mobiluncus isolates in China.</title>
        <authorList>
            <person name="Zhang X."/>
        </authorList>
    </citation>
    <scope>NUCLEOTIDE SEQUENCE [LARGE SCALE GENOMIC DNA]</scope>
    <source>
        <strain evidence="5 6">12</strain>
        <strain evidence="3 7">13</strain>
        <strain evidence="4 8">7</strain>
    </source>
</reference>
<evidence type="ECO:0000313" key="8">
    <source>
        <dbReference type="Proteomes" id="UP000582487"/>
    </source>
</evidence>
<dbReference type="RefSeq" id="WP_004016807.1">
    <property type="nucleotide sequence ID" value="NZ_CAMPNB010000005.1"/>
</dbReference>
<comment type="caution">
    <text evidence="3">The sequence shown here is derived from an EMBL/GenBank/DDBJ whole genome shotgun (WGS) entry which is preliminary data.</text>
</comment>
<gene>
    <name evidence="2" type="ORF">FYZ43_01600</name>
    <name evidence="4" type="ORF">HHJ74_00795</name>
    <name evidence="5" type="ORF">HHJ77_07180</name>
    <name evidence="3" type="ORF">HHJ78_03000</name>
</gene>
<evidence type="ECO:0000313" key="7">
    <source>
        <dbReference type="Proteomes" id="UP000578252"/>
    </source>
</evidence>
<accession>A0A378PDU9</accession>
<evidence type="ECO:0000259" key="1">
    <source>
        <dbReference type="Pfam" id="PF02441"/>
    </source>
</evidence>
<dbReference type="AlphaFoldDB" id="A0A378PDU9"/>
<evidence type="ECO:0000313" key="2">
    <source>
        <dbReference type="EMBL" id="MCU9968137.1"/>
    </source>
</evidence>
<dbReference type="EMBL" id="VSZY01000002">
    <property type="protein sequence ID" value="MCU9968137.1"/>
    <property type="molecule type" value="Genomic_DNA"/>
</dbReference>
<dbReference type="PANTHER" id="PTHR14359:SF6">
    <property type="entry name" value="PHOSPHOPANTOTHENOYLCYSTEINE DECARBOXYLASE"/>
    <property type="match status" value="1"/>
</dbReference>
<name>A0A378PDU9_9ACTO</name>
<dbReference type="InterPro" id="IPR003382">
    <property type="entry name" value="Flavoprotein"/>
</dbReference>
<organism evidence="3 7">
    <name type="scientific">Mobiluncus mulieris</name>
    <dbReference type="NCBI Taxonomy" id="2052"/>
    <lineage>
        <taxon>Bacteria</taxon>
        <taxon>Bacillati</taxon>
        <taxon>Actinomycetota</taxon>
        <taxon>Actinomycetes</taxon>
        <taxon>Actinomycetales</taxon>
        <taxon>Actinomycetaceae</taxon>
        <taxon>Mobiluncus</taxon>
    </lineage>
</organism>
<reference evidence="2 9" key="1">
    <citation type="submission" date="2019-08" db="EMBL/GenBank/DDBJ databases">
        <title>Comparison of rpoB and gyrB Sequences from Mobiluncus Species and Development of a Multiplex PCR Method for Clinical Detection of Mobiluncus curtisii and Mobiluncus mulieris.</title>
        <authorList>
            <person name="Yang L."/>
            <person name="Shen Y."/>
            <person name="Xu G."/>
            <person name="Shu L.-B."/>
            <person name="Hu J."/>
            <person name="Zhang R."/>
            <person name="Wang Y."/>
            <person name="Zhou H.-W."/>
            <person name="Zhang X."/>
        </authorList>
    </citation>
    <scope>NUCLEOTIDE SEQUENCE [LARGE SCALE GENOMIC DNA]</scope>
    <source>
        <strain evidence="2 9">M26</strain>
    </source>
</reference>
<dbReference type="EMBL" id="JABCUV010000001">
    <property type="protein sequence ID" value="NMW92257.1"/>
    <property type="molecule type" value="Genomic_DNA"/>
</dbReference>
<dbReference type="InterPro" id="IPR036551">
    <property type="entry name" value="Flavin_trans-like"/>
</dbReference>